<dbReference type="SUPFAM" id="SSF102114">
    <property type="entry name" value="Radical SAM enzymes"/>
    <property type="match status" value="1"/>
</dbReference>
<feature type="non-terminal residue" evidence="2">
    <location>
        <position position="1"/>
    </location>
</feature>
<dbReference type="InterPro" id="IPR010723">
    <property type="entry name" value="HemN_C"/>
</dbReference>
<dbReference type="PANTHER" id="PTHR13932">
    <property type="entry name" value="COPROPORPHYRINIGEN III OXIDASE"/>
    <property type="match status" value="1"/>
</dbReference>
<comment type="caution">
    <text evidence="2">The sequence shown here is derived from an EMBL/GenBank/DDBJ whole genome shotgun (WGS) entry which is preliminary data.</text>
</comment>
<name>A0A9D1U8W0_9BACT</name>
<dbReference type="InterPro" id="IPR058240">
    <property type="entry name" value="rSAM_sf"/>
</dbReference>
<feature type="domain" description="HemN C-terminal" evidence="1">
    <location>
        <begin position="144"/>
        <end position="206"/>
    </location>
</feature>
<sequence length="230" mass="25734">MWGLPGQTLEDWQAEVREALSLEPDHLSAYGLTLEEGTPLAEDVEKGLLDLPSEETQCAMYLEGIRLFEEAGLSQYEISNFARPGFRCRHNLGYWEGRDYLGLGPAAASTLNGERWTNPEGEAWFEQVREGRPCAEREALDTSTRALELMMLRLRTVKGLALDDYAALTGRAFLDEHGAFVRRLCEGGLAEAKDGTFRLTRQGMLVSNSILGELFEEEQESSGLREKKPT</sequence>
<evidence type="ECO:0000313" key="3">
    <source>
        <dbReference type="Proteomes" id="UP000824264"/>
    </source>
</evidence>
<evidence type="ECO:0000259" key="1">
    <source>
        <dbReference type="Pfam" id="PF06969"/>
    </source>
</evidence>
<reference evidence="2" key="2">
    <citation type="submission" date="2021-04" db="EMBL/GenBank/DDBJ databases">
        <authorList>
            <person name="Gilroy R."/>
        </authorList>
    </citation>
    <scope>NUCLEOTIDE SEQUENCE</scope>
    <source>
        <strain evidence="2">ChiSxjej5B17-1746</strain>
    </source>
</reference>
<dbReference type="GO" id="GO:0051539">
    <property type="term" value="F:4 iron, 4 sulfur cluster binding"/>
    <property type="evidence" value="ECO:0007669"/>
    <property type="project" value="TreeGrafter"/>
</dbReference>
<evidence type="ECO:0000313" key="2">
    <source>
        <dbReference type="EMBL" id="HIW79034.1"/>
    </source>
</evidence>
<dbReference type="GO" id="GO:0006779">
    <property type="term" value="P:porphyrin-containing compound biosynthetic process"/>
    <property type="evidence" value="ECO:0007669"/>
    <property type="project" value="TreeGrafter"/>
</dbReference>
<dbReference type="InterPro" id="IPR034505">
    <property type="entry name" value="Coproporphyrinogen-III_oxidase"/>
</dbReference>
<dbReference type="EMBL" id="DXGI01000299">
    <property type="protein sequence ID" value="HIW79034.1"/>
    <property type="molecule type" value="Genomic_DNA"/>
</dbReference>
<proteinExistence type="predicted"/>
<dbReference type="GO" id="GO:0005737">
    <property type="term" value="C:cytoplasm"/>
    <property type="evidence" value="ECO:0007669"/>
    <property type="project" value="TreeGrafter"/>
</dbReference>
<protein>
    <submittedName>
        <fullName evidence="2">Coproporphyrinogen III oxidase</fullName>
    </submittedName>
</protein>
<accession>A0A9D1U8W0</accession>
<dbReference type="AlphaFoldDB" id="A0A9D1U8W0"/>
<dbReference type="PANTHER" id="PTHR13932:SF5">
    <property type="entry name" value="RADICAL S-ADENOSYL METHIONINE DOMAIN-CONTAINING PROTEIN 1, MITOCHONDRIAL"/>
    <property type="match status" value="1"/>
</dbReference>
<dbReference type="Pfam" id="PF06969">
    <property type="entry name" value="HemN_C"/>
    <property type="match status" value="1"/>
</dbReference>
<dbReference type="Proteomes" id="UP000824264">
    <property type="component" value="Unassembled WGS sequence"/>
</dbReference>
<reference evidence="2" key="1">
    <citation type="journal article" date="2021" name="PeerJ">
        <title>Extensive microbial diversity within the chicken gut microbiome revealed by metagenomics and culture.</title>
        <authorList>
            <person name="Gilroy R."/>
            <person name="Ravi A."/>
            <person name="Getino M."/>
            <person name="Pursley I."/>
            <person name="Horton D.L."/>
            <person name="Alikhan N.F."/>
            <person name="Baker D."/>
            <person name="Gharbi K."/>
            <person name="Hall N."/>
            <person name="Watson M."/>
            <person name="Adriaenssens E.M."/>
            <person name="Foster-Nyarko E."/>
            <person name="Jarju S."/>
            <person name="Secka A."/>
            <person name="Antonio M."/>
            <person name="Oren A."/>
            <person name="Chaudhuri R.R."/>
            <person name="La Ragione R."/>
            <person name="Hildebrand F."/>
            <person name="Pallen M.J."/>
        </authorList>
    </citation>
    <scope>NUCLEOTIDE SEQUENCE</scope>
    <source>
        <strain evidence="2">ChiSxjej5B17-1746</strain>
    </source>
</reference>
<organism evidence="2 3">
    <name type="scientific">Candidatus Bilophila faecipullorum</name>
    <dbReference type="NCBI Taxonomy" id="2838482"/>
    <lineage>
        <taxon>Bacteria</taxon>
        <taxon>Pseudomonadati</taxon>
        <taxon>Thermodesulfobacteriota</taxon>
        <taxon>Desulfovibrionia</taxon>
        <taxon>Desulfovibrionales</taxon>
        <taxon>Desulfovibrionaceae</taxon>
        <taxon>Bilophila</taxon>
    </lineage>
</organism>
<gene>
    <name evidence="2" type="ORF">H9874_07805</name>
</gene>